<reference evidence="7 8" key="1">
    <citation type="submission" date="2019-10" db="EMBL/GenBank/DDBJ databases">
        <title>Sequencing and Assembly of Multiple Reported Metal-Biooxidizing Members of the Extremely Thermoacidophilic Archaeal Family Sulfolobaceae.</title>
        <authorList>
            <person name="Counts J.A."/>
            <person name="Kelly R.M."/>
        </authorList>
    </citation>
    <scope>NUCLEOTIDE SEQUENCE [LARGE SCALE GENOMIC DNA]</scope>
    <source>
        <strain evidence="7 8">DSM 6482</strain>
    </source>
</reference>
<dbReference type="GO" id="GO:0006260">
    <property type="term" value="P:DNA replication"/>
    <property type="evidence" value="ECO:0007669"/>
    <property type="project" value="UniProtKB-UniRule"/>
</dbReference>
<evidence type="ECO:0000256" key="3">
    <source>
        <dbReference type="ARBA" id="ARBA00022741"/>
    </source>
</evidence>
<evidence type="ECO:0000313" key="8">
    <source>
        <dbReference type="Proteomes" id="UP000470772"/>
    </source>
</evidence>
<dbReference type="Pfam" id="PF09079">
    <property type="entry name" value="WHD_Cdc6"/>
    <property type="match status" value="1"/>
</dbReference>
<organism evidence="7 8">
    <name type="scientific">Sulfuracidifex metallicus DSM 6482 = JCM 9184</name>
    <dbReference type="NCBI Taxonomy" id="523847"/>
    <lineage>
        <taxon>Archaea</taxon>
        <taxon>Thermoproteota</taxon>
        <taxon>Thermoprotei</taxon>
        <taxon>Sulfolobales</taxon>
        <taxon>Sulfolobaceae</taxon>
        <taxon>Sulfuracidifex</taxon>
    </lineage>
</organism>
<protein>
    <recommendedName>
        <fullName evidence="5">ORC1-type DNA replication protein</fullName>
    </recommendedName>
</protein>
<dbReference type="CDD" id="cd08768">
    <property type="entry name" value="Cdc6_C"/>
    <property type="match status" value="1"/>
</dbReference>
<dbReference type="SUPFAM" id="SSF52540">
    <property type="entry name" value="P-loop containing nucleoside triphosphate hydrolases"/>
    <property type="match status" value="1"/>
</dbReference>
<comment type="caution">
    <text evidence="7">The sequence shown here is derived from an EMBL/GenBank/DDBJ whole genome shotgun (WGS) entry which is preliminary data.</text>
</comment>
<dbReference type="HAMAP" id="MF_01407">
    <property type="entry name" value="ORC1_type_DNA_replic_protein"/>
    <property type="match status" value="1"/>
</dbReference>
<comment type="similarity">
    <text evidence="1 5">Belongs to the CDC6/cdc18 family.</text>
</comment>
<dbReference type="InterPro" id="IPR014277">
    <property type="entry name" value="Orc1/Cdc6_arc"/>
</dbReference>
<feature type="binding site" evidence="5">
    <location>
        <position position="210"/>
    </location>
    <ligand>
        <name>ATP</name>
        <dbReference type="ChEBI" id="CHEBI:30616"/>
    </ligand>
</feature>
<dbReference type="NCBIfam" id="NF001623">
    <property type="entry name" value="PRK00411.1-1"/>
    <property type="match status" value="1"/>
</dbReference>
<dbReference type="Pfam" id="PF13401">
    <property type="entry name" value="AAA_22"/>
    <property type="match status" value="1"/>
</dbReference>
<proteinExistence type="inferred from homology"/>
<dbReference type="AlphaFoldDB" id="A0A6A9QFS1"/>
<dbReference type="SMART" id="SM01074">
    <property type="entry name" value="Cdc6_C"/>
    <property type="match status" value="1"/>
</dbReference>
<dbReference type="InterPro" id="IPR015163">
    <property type="entry name" value="Cdc6_C"/>
</dbReference>
<dbReference type="Pfam" id="PF22703">
    <property type="entry name" value="Cdc6_lid"/>
    <property type="match status" value="1"/>
</dbReference>
<gene>
    <name evidence="7" type="ORF">GC250_01015</name>
</gene>
<name>A0A6A9QFS1_SULME</name>
<keyword evidence="3 5" id="KW-0547">Nucleotide-binding</keyword>
<dbReference type="SUPFAM" id="SSF46785">
    <property type="entry name" value="Winged helix' DNA-binding domain"/>
    <property type="match status" value="1"/>
</dbReference>
<evidence type="ECO:0000256" key="1">
    <source>
        <dbReference type="ARBA" id="ARBA00006184"/>
    </source>
</evidence>
<feature type="domain" description="Cdc6 C-terminal" evidence="6">
    <location>
        <begin position="310"/>
        <end position="394"/>
    </location>
</feature>
<dbReference type="Gene3D" id="1.10.8.60">
    <property type="match status" value="1"/>
</dbReference>
<dbReference type="InterPro" id="IPR055237">
    <property type="entry name" value="Cdc6_lid"/>
</dbReference>
<dbReference type="PANTHER" id="PTHR10763">
    <property type="entry name" value="CELL DIVISION CONTROL PROTEIN 6-RELATED"/>
    <property type="match status" value="1"/>
</dbReference>
<feature type="binding site" evidence="5">
    <location>
        <begin position="64"/>
        <end position="68"/>
    </location>
    <ligand>
        <name>ATP</name>
        <dbReference type="ChEBI" id="CHEBI:30616"/>
    </ligand>
</feature>
<dbReference type="Gene3D" id="3.40.50.300">
    <property type="entry name" value="P-loop containing nucleotide triphosphate hydrolases"/>
    <property type="match status" value="1"/>
</dbReference>
<evidence type="ECO:0000256" key="5">
    <source>
        <dbReference type="HAMAP-Rule" id="MF_01407"/>
    </source>
</evidence>
<dbReference type="Gene3D" id="1.10.10.10">
    <property type="entry name" value="Winged helix-like DNA-binding domain superfamily/Winged helix DNA-binding domain"/>
    <property type="match status" value="1"/>
</dbReference>
<keyword evidence="8" id="KW-1185">Reference proteome</keyword>
<accession>A0A6A9QFS1</accession>
<dbReference type="GO" id="GO:0005524">
    <property type="term" value="F:ATP binding"/>
    <property type="evidence" value="ECO:0007669"/>
    <property type="project" value="UniProtKB-UniRule"/>
</dbReference>
<dbReference type="InterPro" id="IPR050311">
    <property type="entry name" value="ORC1/CDC6"/>
</dbReference>
<dbReference type="Proteomes" id="UP000470772">
    <property type="component" value="Unassembled WGS sequence"/>
</dbReference>
<dbReference type="InterPro" id="IPR036390">
    <property type="entry name" value="WH_DNA-bd_sf"/>
</dbReference>
<comment type="function">
    <text evidence="5">Involved in regulation of DNA replication.</text>
</comment>
<sequence length="405" mass="46341">MLDDVVNSPSSIFSDKRKLELDYVPSFLPHREDKIKELGIIFKDILTEGYVRSIRALALGKTGTGKTATTSAFEREFRKIAEERGSKVTMVHINCHKQRTLYLISLEIANRLKLPVPTRGLSSQEIFKIIHDYLDKRNIHLILTLDEFNQFIDSAPQDELYFLARIYDEISATTKRISYIFIVNDTYSLYRLDKSIKDHIVQRIIEFPPYSSHELFDILKARAEEAFVKGAVLDETLKFISDIYGNERGGSGNARAAIETLVVAGEIAEKQGALMVTLEHAKEANSSINPEIPQILDNLMDADLHQLLLIKALIQLVKRGKSEEVQMGVLESEYQKLCSEFGEEPRKHTQVYEHIRRLRQYGVLNTRQSGKGMRGRTTLISFTLPLDQKFEDFVDSKIRGRMTSR</sequence>
<keyword evidence="4 5" id="KW-0067">ATP-binding</keyword>
<dbReference type="GO" id="GO:0016887">
    <property type="term" value="F:ATP hydrolysis activity"/>
    <property type="evidence" value="ECO:0007669"/>
    <property type="project" value="InterPro"/>
</dbReference>
<evidence type="ECO:0000313" key="7">
    <source>
        <dbReference type="EMBL" id="MUN28077.1"/>
    </source>
</evidence>
<feature type="binding site" evidence="5">
    <location>
        <position position="222"/>
    </location>
    <ligand>
        <name>ATP</name>
        <dbReference type="ChEBI" id="CHEBI:30616"/>
    </ligand>
</feature>
<dbReference type="NCBIfam" id="TIGR02928">
    <property type="entry name" value="orc1/cdc6 family replication initiation protein"/>
    <property type="match status" value="1"/>
</dbReference>
<evidence type="ECO:0000256" key="4">
    <source>
        <dbReference type="ARBA" id="ARBA00022840"/>
    </source>
</evidence>
<dbReference type="PANTHER" id="PTHR10763:SF31">
    <property type="entry name" value="ORC1-TYPE DNA REPLICATION PROTEIN 2"/>
    <property type="match status" value="1"/>
</dbReference>
<dbReference type="EMBL" id="WGGD01000005">
    <property type="protein sequence ID" value="MUN28077.1"/>
    <property type="molecule type" value="Genomic_DNA"/>
</dbReference>
<evidence type="ECO:0000256" key="2">
    <source>
        <dbReference type="ARBA" id="ARBA00022705"/>
    </source>
</evidence>
<dbReference type="InterPro" id="IPR036388">
    <property type="entry name" value="WH-like_DNA-bd_sf"/>
</dbReference>
<keyword evidence="2 5" id="KW-0235">DNA replication</keyword>
<dbReference type="InterPro" id="IPR027417">
    <property type="entry name" value="P-loop_NTPase"/>
</dbReference>
<dbReference type="InterPro" id="IPR049945">
    <property type="entry name" value="AAA_22"/>
</dbReference>
<evidence type="ECO:0000259" key="6">
    <source>
        <dbReference type="SMART" id="SM01074"/>
    </source>
</evidence>